<keyword evidence="7" id="KW-0653">Protein transport</keyword>
<evidence type="ECO:0000256" key="7">
    <source>
        <dbReference type="ARBA" id="ARBA00022927"/>
    </source>
</evidence>
<keyword evidence="13" id="KW-1185">Reference proteome</keyword>
<accession>M4V8U6</accession>
<organism evidence="12 13">
    <name type="scientific">Pseudobdellovibrio exovorus JSS</name>
    <dbReference type="NCBI Taxonomy" id="1184267"/>
    <lineage>
        <taxon>Bacteria</taxon>
        <taxon>Pseudomonadati</taxon>
        <taxon>Bdellovibrionota</taxon>
        <taxon>Bdellovibrionia</taxon>
        <taxon>Bdellovibrionales</taxon>
        <taxon>Pseudobdellovibrionaceae</taxon>
        <taxon>Pseudobdellovibrio</taxon>
    </lineage>
</organism>
<dbReference type="RefSeq" id="WP_015470128.1">
    <property type="nucleotide sequence ID" value="NC_020813.1"/>
</dbReference>
<dbReference type="Proteomes" id="UP000012040">
    <property type="component" value="Chromosome"/>
</dbReference>
<comment type="subcellular location">
    <subcellularLocation>
        <location evidence="1">Cell membrane</location>
        <topology evidence="1">Single-pass membrane protein</topology>
    </subcellularLocation>
</comment>
<dbReference type="EMBL" id="CP003537">
    <property type="protein sequence ID" value="AGH95638.1"/>
    <property type="molecule type" value="Genomic_DNA"/>
</dbReference>
<dbReference type="PATRIC" id="fig|1184267.3.peg.1440"/>
<evidence type="ECO:0000256" key="9">
    <source>
        <dbReference type="ARBA" id="ARBA00023010"/>
    </source>
</evidence>
<evidence type="ECO:0000256" key="5">
    <source>
        <dbReference type="ARBA" id="ARBA00022475"/>
    </source>
</evidence>
<evidence type="ECO:0000313" key="13">
    <source>
        <dbReference type="Proteomes" id="UP000012040"/>
    </source>
</evidence>
<dbReference type="InterPro" id="IPR003849">
    <property type="entry name" value="Preprotein_translocase_YajC"/>
</dbReference>
<evidence type="ECO:0000256" key="3">
    <source>
        <dbReference type="ARBA" id="ARBA00014962"/>
    </source>
</evidence>
<dbReference type="GO" id="GO:0015031">
    <property type="term" value="P:protein transport"/>
    <property type="evidence" value="ECO:0007669"/>
    <property type="project" value="UniProtKB-KW"/>
</dbReference>
<gene>
    <name evidence="12" type="ORF">A11Q_1422</name>
</gene>
<evidence type="ECO:0000313" key="12">
    <source>
        <dbReference type="EMBL" id="AGH95638.1"/>
    </source>
</evidence>
<dbReference type="HOGENOM" id="CLU_116157_2_0_7"/>
<evidence type="ECO:0000256" key="10">
    <source>
        <dbReference type="ARBA" id="ARBA00023136"/>
    </source>
</evidence>
<evidence type="ECO:0000256" key="6">
    <source>
        <dbReference type="ARBA" id="ARBA00022692"/>
    </source>
</evidence>
<dbReference type="PRINTS" id="PR01853">
    <property type="entry name" value="YAJCTRNLCASE"/>
</dbReference>
<keyword evidence="5" id="KW-1003">Cell membrane</keyword>
<dbReference type="PANTHER" id="PTHR33909">
    <property type="entry name" value="SEC TRANSLOCON ACCESSORY COMPLEX SUBUNIT YAJC"/>
    <property type="match status" value="1"/>
</dbReference>
<evidence type="ECO:0000256" key="11">
    <source>
        <dbReference type="SAM" id="Phobius"/>
    </source>
</evidence>
<dbReference type="GO" id="GO:0005886">
    <property type="term" value="C:plasma membrane"/>
    <property type="evidence" value="ECO:0007669"/>
    <property type="project" value="UniProtKB-SubCell"/>
</dbReference>
<evidence type="ECO:0000256" key="8">
    <source>
        <dbReference type="ARBA" id="ARBA00022989"/>
    </source>
</evidence>
<keyword evidence="8 11" id="KW-1133">Transmembrane helix</keyword>
<keyword evidence="10 11" id="KW-0472">Membrane</keyword>
<evidence type="ECO:0000256" key="4">
    <source>
        <dbReference type="ARBA" id="ARBA00022448"/>
    </source>
</evidence>
<keyword evidence="6 11" id="KW-0812">Transmembrane</keyword>
<evidence type="ECO:0000256" key="2">
    <source>
        <dbReference type="ARBA" id="ARBA00006742"/>
    </source>
</evidence>
<reference evidence="12 13" key="1">
    <citation type="journal article" date="2013" name="ISME J.">
        <title>By their genes ye shall know them: genomic signatures of predatory bacteria.</title>
        <authorList>
            <person name="Pasternak Z."/>
            <person name="Pietrokovski S."/>
            <person name="Rotem O."/>
            <person name="Gophna U."/>
            <person name="Lurie-Weinberger M.N."/>
            <person name="Jurkevitch E."/>
        </authorList>
    </citation>
    <scope>NUCLEOTIDE SEQUENCE [LARGE SCALE GENOMIC DNA]</scope>
    <source>
        <strain evidence="12 13">JSS</strain>
    </source>
</reference>
<keyword evidence="4" id="KW-0813">Transport</keyword>
<dbReference type="STRING" id="1184267.A11Q_1422"/>
<proteinExistence type="inferred from homology"/>
<name>M4V8U6_9BACT</name>
<feature type="transmembrane region" description="Helical" evidence="11">
    <location>
        <begin position="28"/>
        <end position="46"/>
    </location>
</feature>
<protein>
    <recommendedName>
        <fullName evidence="3">Sec translocon accessory complex subunit YajC</fullName>
    </recommendedName>
</protein>
<sequence length="118" mass="13035">MLNLFFTSLTAFAQAADAAATAQQPPVWMQFVPFIIIIGVFYIFLIRPQARRQKETQAFLSALKTGDQVITQSGILGRVSGLNEQVVTLEIAPEVQIKVLRSQVLMSQSVLQAKKEGK</sequence>
<keyword evidence="9" id="KW-0811">Translocation</keyword>
<dbReference type="SMART" id="SM01323">
    <property type="entry name" value="YajC"/>
    <property type="match status" value="1"/>
</dbReference>
<dbReference type="AlphaFoldDB" id="M4V8U6"/>
<dbReference type="eggNOG" id="COG1862">
    <property type="taxonomic scope" value="Bacteria"/>
</dbReference>
<evidence type="ECO:0000256" key="1">
    <source>
        <dbReference type="ARBA" id="ARBA00004162"/>
    </source>
</evidence>
<dbReference type="KEGG" id="bex:A11Q_1422"/>
<dbReference type="PANTHER" id="PTHR33909:SF1">
    <property type="entry name" value="SEC TRANSLOCON ACCESSORY COMPLEX SUBUNIT YAJC"/>
    <property type="match status" value="1"/>
</dbReference>
<dbReference type="NCBIfam" id="TIGR00739">
    <property type="entry name" value="yajC"/>
    <property type="match status" value="1"/>
</dbReference>
<comment type="similarity">
    <text evidence="2">Belongs to the YajC family.</text>
</comment>
<dbReference type="Pfam" id="PF02699">
    <property type="entry name" value="YajC"/>
    <property type="match status" value="1"/>
</dbReference>